<gene>
    <name evidence="1" type="primary">VAC14</name>
    <name evidence="1" type="ORF">SNAT2548_LOCUS5026</name>
</gene>
<dbReference type="InterPro" id="IPR011989">
    <property type="entry name" value="ARM-like"/>
</dbReference>
<reference evidence="1" key="1">
    <citation type="submission" date="2021-02" db="EMBL/GenBank/DDBJ databases">
        <authorList>
            <person name="Dougan E. K."/>
            <person name="Rhodes N."/>
            <person name="Thang M."/>
            <person name="Chan C."/>
        </authorList>
    </citation>
    <scope>NUCLEOTIDE SEQUENCE</scope>
</reference>
<dbReference type="EMBL" id="CAJNDS010000314">
    <property type="protein sequence ID" value="CAE7191357.1"/>
    <property type="molecule type" value="Genomic_DNA"/>
</dbReference>
<accession>A0A812IZL0</accession>
<dbReference type="AlphaFoldDB" id="A0A812IZL0"/>
<sequence>MEKARAQQHAESLMDPVLVCFSDEDSMVRYKACEAFYNIAKVIRAGILRNMSAVFDGLCRLYTDIEQTIKEGAQCLDRLIRDIVMEQRHFDFAALIPLITCRIHILNPNVRQLVLGWIVLLDSLPQVDMISFLPHYLEGLFGILASENRDFRLKAQECLESLLEHIRRSAADRPERTQKAIAEAAATVARCCRAGGEQRSEALFAEPLRELDR</sequence>
<dbReference type="InterPro" id="IPR016024">
    <property type="entry name" value="ARM-type_fold"/>
</dbReference>
<dbReference type="Proteomes" id="UP000604046">
    <property type="component" value="Unassembled WGS sequence"/>
</dbReference>
<name>A0A812IZL0_9DINO</name>
<dbReference type="Pfam" id="PF12755">
    <property type="entry name" value="Vac14_Fab1_bd"/>
    <property type="match status" value="1"/>
</dbReference>
<dbReference type="GO" id="GO:0006661">
    <property type="term" value="P:phosphatidylinositol biosynthetic process"/>
    <property type="evidence" value="ECO:0007669"/>
    <property type="project" value="InterPro"/>
</dbReference>
<keyword evidence="2" id="KW-1185">Reference proteome</keyword>
<dbReference type="SUPFAM" id="SSF48371">
    <property type="entry name" value="ARM repeat"/>
    <property type="match status" value="1"/>
</dbReference>
<dbReference type="PANTHER" id="PTHR16023">
    <property type="entry name" value="TAX1 BINDING PROTEIN-RELATED"/>
    <property type="match status" value="1"/>
</dbReference>
<dbReference type="OrthoDB" id="5574975at2759"/>
<dbReference type="GO" id="GO:0070772">
    <property type="term" value="C:PAS complex"/>
    <property type="evidence" value="ECO:0007669"/>
    <property type="project" value="InterPro"/>
</dbReference>
<evidence type="ECO:0000313" key="2">
    <source>
        <dbReference type="Proteomes" id="UP000604046"/>
    </source>
</evidence>
<dbReference type="Gene3D" id="1.25.10.10">
    <property type="entry name" value="Leucine-rich Repeat Variant"/>
    <property type="match status" value="1"/>
</dbReference>
<proteinExistence type="predicted"/>
<dbReference type="InterPro" id="IPR026825">
    <property type="entry name" value="Vac14"/>
</dbReference>
<dbReference type="GO" id="GO:0010008">
    <property type="term" value="C:endosome membrane"/>
    <property type="evidence" value="ECO:0007669"/>
    <property type="project" value="TreeGrafter"/>
</dbReference>
<comment type="caution">
    <text evidence="1">The sequence shown here is derived from an EMBL/GenBank/DDBJ whole genome shotgun (WGS) entry which is preliminary data.</text>
</comment>
<evidence type="ECO:0000313" key="1">
    <source>
        <dbReference type="EMBL" id="CAE7191357.1"/>
    </source>
</evidence>
<dbReference type="PANTHER" id="PTHR16023:SF0">
    <property type="entry name" value="PROTEIN VAC14 HOMOLOG"/>
    <property type="match status" value="1"/>
</dbReference>
<protein>
    <submittedName>
        <fullName evidence="1">VAC14 protein</fullName>
    </submittedName>
</protein>
<organism evidence="1 2">
    <name type="scientific">Symbiodinium natans</name>
    <dbReference type="NCBI Taxonomy" id="878477"/>
    <lineage>
        <taxon>Eukaryota</taxon>
        <taxon>Sar</taxon>
        <taxon>Alveolata</taxon>
        <taxon>Dinophyceae</taxon>
        <taxon>Suessiales</taxon>
        <taxon>Symbiodiniaceae</taxon>
        <taxon>Symbiodinium</taxon>
    </lineage>
</organism>